<dbReference type="InterPro" id="IPR000843">
    <property type="entry name" value="HTH_LacI"/>
</dbReference>
<dbReference type="Pfam" id="PF00356">
    <property type="entry name" value="LacI"/>
    <property type="match status" value="1"/>
</dbReference>
<dbReference type="GO" id="GO:0000976">
    <property type="term" value="F:transcription cis-regulatory region binding"/>
    <property type="evidence" value="ECO:0007669"/>
    <property type="project" value="TreeGrafter"/>
</dbReference>
<dbReference type="GO" id="GO:0003700">
    <property type="term" value="F:DNA-binding transcription factor activity"/>
    <property type="evidence" value="ECO:0007669"/>
    <property type="project" value="TreeGrafter"/>
</dbReference>
<dbReference type="SUPFAM" id="SSF47413">
    <property type="entry name" value="lambda repressor-like DNA-binding domains"/>
    <property type="match status" value="1"/>
</dbReference>
<organism evidence="5 6">
    <name type="scientific">Paenibacillus ginsengarvi</name>
    <dbReference type="NCBI Taxonomy" id="400777"/>
    <lineage>
        <taxon>Bacteria</taxon>
        <taxon>Bacillati</taxon>
        <taxon>Bacillota</taxon>
        <taxon>Bacilli</taxon>
        <taxon>Bacillales</taxon>
        <taxon>Paenibacillaceae</taxon>
        <taxon>Paenibacillus</taxon>
    </lineage>
</organism>
<keyword evidence="6" id="KW-1185">Reference proteome</keyword>
<dbReference type="CDD" id="cd01392">
    <property type="entry name" value="HTH_LacI"/>
    <property type="match status" value="1"/>
</dbReference>
<name>A0A3B0BUE6_9BACL</name>
<evidence type="ECO:0000256" key="3">
    <source>
        <dbReference type="ARBA" id="ARBA00023163"/>
    </source>
</evidence>
<dbReference type="Gene3D" id="3.40.50.2300">
    <property type="match status" value="2"/>
</dbReference>
<comment type="caution">
    <text evidence="5">The sequence shown here is derived from an EMBL/GenBank/DDBJ whole genome shotgun (WGS) entry which is preliminary data.</text>
</comment>
<evidence type="ECO:0000256" key="1">
    <source>
        <dbReference type="ARBA" id="ARBA00023015"/>
    </source>
</evidence>
<dbReference type="PANTHER" id="PTHR30146">
    <property type="entry name" value="LACI-RELATED TRANSCRIPTIONAL REPRESSOR"/>
    <property type="match status" value="1"/>
</dbReference>
<dbReference type="CDD" id="cd06267">
    <property type="entry name" value="PBP1_LacI_sugar_binding-like"/>
    <property type="match status" value="1"/>
</dbReference>
<dbReference type="Pfam" id="PF13377">
    <property type="entry name" value="Peripla_BP_3"/>
    <property type="match status" value="1"/>
</dbReference>
<accession>A0A3B0BUE6</accession>
<evidence type="ECO:0000256" key="2">
    <source>
        <dbReference type="ARBA" id="ARBA00023125"/>
    </source>
</evidence>
<evidence type="ECO:0000313" key="6">
    <source>
        <dbReference type="Proteomes" id="UP000282311"/>
    </source>
</evidence>
<dbReference type="InterPro" id="IPR010982">
    <property type="entry name" value="Lambda_DNA-bd_dom_sf"/>
</dbReference>
<keyword evidence="1" id="KW-0805">Transcription regulation</keyword>
<dbReference type="PANTHER" id="PTHR30146:SF109">
    <property type="entry name" value="HTH-TYPE TRANSCRIPTIONAL REGULATOR GALS"/>
    <property type="match status" value="1"/>
</dbReference>
<sequence length="362" mass="40584">MNMASNACILFVTSFSFEAKDESYMSVTKKQIADFLGISRTSVSLALNNSLSGSISQETRERILQAAKELGYKATTPRPRLCLLIINTEIDDQRYISRFDVITRAADRMQCELLLKYIPNSPDSIAQLMHFLQTTDLSGVIVRGPYTTEVIQALEQAAVSYLLQSFEEYTPAPSNYLRQIIHDHAALSYAATKRLIELGHRQIALFLGSMDLSVHIVTLRGYRQALMDHDITLDMGLVQASKEEDGYELCRRLRVYEMPYTAILCCNTIVQFAALQWHKDNSIAVPEQVSLLGFGTTSLTTASEPVLSIVRQDSDFMIQATMKQIEGLLTEDKASTIYVNKAEFIGTGTLQSPFLHRNPLTE</sequence>
<dbReference type="EMBL" id="RBAH01000021">
    <property type="protein sequence ID" value="RKN76071.1"/>
    <property type="molecule type" value="Genomic_DNA"/>
</dbReference>
<keyword evidence="3" id="KW-0804">Transcription</keyword>
<proteinExistence type="predicted"/>
<reference evidence="5 6" key="1">
    <citation type="journal article" date="2007" name="Int. J. Syst. Evol. Microbiol.">
        <title>Paenibacillus ginsengarvi sp. nov., isolated from soil from ginseng cultivation.</title>
        <authorList>
            <person name="Yoon M.H."/>
            <person name="Ten L.N."/>
            <person name="Im W.T."/>
        </authorList>
    </citation>
    <scope>NUCLEOTIDE SEQUENCE [LARGE SCALE GENOMIC DNA]</scope>
    <source>
        <strain evidence="5 6">KCTC 13059</strain>
    </source>
</reference>
<dbReference type="SUPFAM" id="SSF53822">
    <property type="entry name" value="Periplasmic binding protein-like I"/>
    <property type="match status" value="1"/>
</dbReference>
<evidence type="ECO:0000313" key="5">
    <source>
        <dbReference type="EMBL" id="RKN76071.1"/>
    </source>
</evidence>
<dbReference type="Gene3D" id="1.10.260.40">
    <property type="entry name" value="lambda repressor-like DNA-binding domains"/>
    <property type="match status" value="1"/>
</dbReference>
<feature type="domain" description="HTH lacI-type" evidence="4">
    <location>
        <begin position="27"/>
        <end position="73"/>
    </location>
</feature>
<dbReference type="InterPro" id="IPR046335">
    <property type="entry name" value="LacI/GalR-like_sensor"/>
</dbReference>
<dbReference type="Proteomes" id="UP000282311">
    <property type="component" value="Unassembled WGS sequence"/>
</dbReference>
<dbReference type="SMART" id="SM00354">
    <property type="entry name" value="HTH_LACI"/>
    <property type="match status" value="1"/>
</dbReference>
<keyword evidence="2" id="KW-0238">DNA-binding</keyword>
<evidence type="ECO:0000259" key="4">
    <source>
        <dbReference type="PROSITE" id="PS50932"/>
    </source>
</evidence>
<dbReference type="InterPro" id="IPR028082">
    <property type="entry name" value="Peripla_BP_I"/>
</dbReference>
<dbReference type="AlphaFoldDB" id="A0A3B0BUE6"/>
<protein>
    <submittedName>
        <fullName evidence="5">LacI family transcriptional regulator</fullName>
    </submittedName>
</protein>
<dbReference type="PROSITE" id="PS50932">
    <property type="entry name" value="HTH_LACI_2"/>
    <property type="match status" value="1"/>
</dbReference>
<gene>
    <name evidence="5" type="ORF">D7M11_25065</name>
</gene>